<sequence>RRARGRPPPPPAAWPRAASRCACKEWRRARRRLPPPPARGPPPALAGRHPPQLPRLAVHTQFLSRPTTGAAVSCRLDYTVPPPPPPCPPSNTSRATATASSSPTSRHGENEYLVFDPTLTPNYELFIVPDHVPYKLREEEECEECEWPPWTYIDPTCVFIQDWFLGGEEICSGRGGCRDVTRSNPFCDHQCGYWRRALYICCSY</sequence>
<feature type="compositionally biased region" description="Low complexity" evidence="1">
    <location>
        <begin position="90"/>
        <end position="105"/>
    </location>
</feature>
<dbReference type="STRING" id="39947.A0A0P0X362"/>
<feature type="region of interest" description="Disordered" evidence="1">
    <location>
        <begin position="83"/>
        <end position="108"/>
    </location>
</feature>
<reference evidence="2 3" key="2">
    <citation type="journal article" date="2013" name="Plant Cell Physiol.">
        <title>Rice Annotation Project Database (RAP-DB): an integrative and interactive database for rice genomics.</title>
        <authorList>
            <person name="Sakai H."/>
            <person name="Lee S.S."/>
            <person name="Tanaka T."/>
            <person name="Numa H."/>
            <person name="Kim J."/>
            <person name="Kawahara Y."/>
            <person name="Wakimoto H."/>
            <person name="Yang C.C."/>
            <person name="Iwamoto M."/>
            <person name="Abe T."/>
            <person name="Yamada Y."/>
            <person name="Muto A."/>
            <person name="Inokuchi H."/>
            <person name="Ikemura T."/>
            <person name="Matsumoto T."/>
            <person name="Sasaki T."/>
            <person name="Itoh T."/>
        </authorList>
    </citation>
    <scope>NUCLEOTIDE SEQUENCE [LARGE SCALE GENOMIC DNA]</scope>
    <source>
        <strain evidence="3">cv. Nipponbare</strain>
    </source>
</reference>
<dbReference type="Gramene" id="Os07t0182601-00">
    <property type="protein sequence ID" value="Os07t0182601-00"/>
    <property type="gene ID" value="Os07g0182601"/>
</dbReference>
<reference evidence="3" key="1">
    <citation type="journal article" date="2005" name="Nature">
        <title>The map-based sequence of the rice genome.</title>
        <authorList>
            <consortium name="International rice genome sequencing project (IRGSP)"/>
            <person name="Matsumoto T."/>
            <person name="Wu J."/>
            <person name="Kanamori H."/>
            <person name="Katayose Y."/>
            <person name="Fujisawa M."/>
            <person name="Namiki N."/>
            <person name="Mizuno H."/>
            <person name="Yamamoto K."/>
            <person name="Antonio B.A."/>
            <person name="Baba T."/>
            <person name="Sakata K."/>
            <person name="Nagamura Y."/>
            <person name="Aoki H."/>
            <person name="Arikawa K."/>
            <person name="Arita K."/>
            <person name="Bito T."/>
            <person name="Chiden Y."/>
            <person name="Fujitsuka N."/>
            <person name="Fukunaka R."/>
            <person name="Hamada M."/>
            <person name="Harada C."/>
            <person name="Hayashi A."/>
            <person name="Hijishita S."/>
            <person name="Honda M."/>
            <person name="Hosokawa S."/>
            <person name="Ichikawa Y."/>
            <person name="Idonuma A."/>
            <person name="Iijima M."/>
            <person name="Ikeda M."/>
            <person name="Ikeno M."/>
            <person name="Ito K."/>
            <person name="Ito S."/>
            <person name="Ito T."/>
            <person name="Ito Y."/>
            <person name="Ito Y."/>
            <person name="Iwabuchi A."/>
            <person name="Kamiya K."/>
            <person name="Karasawa W."/>
            <person name="Kurita K."/>
            <person name="Katagiri S."/>
            <person name="Kikuta A."/>
            <person name="Kobayashi H."/>
            <person name="Kobayashi N."/>
            <person name="Machita K."/>
            <person name="Maehara T."/>
            <person name="Masukawa M."/>
            <person name="Mizubayashi T."/>
            <person name="Mukai Y."/>
            <person name="Nagasaki H."/>
            <person name="Nagata Y."/>
            <person name="Naito S."/>
            <person name="Nakashima M."/>
            <person name="Nakama Y."/>
            <person name="Nakamichi Y."/>
            <person name="Nakamura M."/>
            <person name="Meguro A."/>
            <person name="Negishi M."/>
            <person name="Ohta I."/>
            <person name="Ohta T."/>
            <person name="Okamoto M."/>
            <person name="Ono N."/>
            <person name="Saji S."/>
            <person name="Sakaguchi M."/>
            <person name="Sakai K."/>
            <person name="Shibata M."/>
            <person name="Shimokawa T."/>
            <person name="Song J."/>
            <person name="Takazaki Y."/>
            <person name="Terasawa K."/>
            <person name="Tsugane M."/>
            <person name="Tsuji K."/>
            <person name="Ueda S."/>
            <person name="Waki K."/>
            <person name="Yamagata H."/>
            <person name="Yamamoto M."/>
            <person name="Yamamoto S."/>
            <person name="Yamane H."/>
            <person name="Yoshiki S."/>
            <person name="Yoshihara R."/>
            <person name="Yukawa K."/>
            <person name="Zhong H."/>
            <person name="Yano M."/>
            <person name="Yuan Q."/>
            <person name="Ouyang S."/>
            <person name="Liu J."/>
            <person name="Jones K.M."/>
            <person name="Gansberger K."/>
            <person name="Moffat K."/>
            <person name="Hill J."/>
            <person name="Bera J."/>
            <person name="Fadrosh D."/>
            <person name="Jin S."/>
            <person name="Johri S."/>
            <person name="Kim M."/>
            <person name="Overton L."/>
            <person name="Reardon M."/>
            <person name="Tsitrin T."/>
            <person name="Vuong H."/>
            <person name="Weaver B."/>
            <person name="Ciecko A."/>
            <person name="Tallon L."/>
            <person name="Jackson J."/>
            <person name="Pai G."/>
            <person name="Aken S.V."/>
            <person name="Utterback T."/>
            <person name="Reidmuller S."/>
            <person name="Feldblyum T."/>
            <person name="Hsiao J."/>
            <person name="Zismann V."/>
            <person name="Iobst S."/>
            <person name="de Vazeille A.R."/>
            <person name="Buell C.R."/>
            <person name="Ying K."/>
            <person name="Li Y."/>
            <person name="Lu T."/>
            <person name="Huang Y."/>
            <person name="Zhao Q."/>
            <person name="Feng Q."/>
            <person name="Zhang L."/>
            <person name="Zhu J."/>
            <person name="Weng Q."/>
            <person name="Mu J."/>
            <person name="Lu Y."/>
            <person name="Fan D."/>
            <person name="Liu Y."/>
            <person name="Guan J."/>
            <person name="Zhang Y."/>
            <person name="Yu S."/>
            <person name="Liu X."/>
            <person name="Zhang Y."/>
            <person name="Hong G."/>
            <person name="Han B."/>
            <person name="Choisne N."/>
            <person name="Demange N."/>
            <person name="Orjeda G."/>
            <person name="Samain S."/>
            <person name="Cattolico L."/>
            <person name="Pelletier E."/>
            <person name="Couloux A."/>
            <person name="Segurens B."/>
            <person name="Wincker P."/>
            <person name="D'Hont A."/>
            <person name="Scarpelli C."/>
            <person name="Weissenbach J."/>
            <person name="Salanoubat M."/>
            <person name="Quetier F."/>
            <person name="Yu Y."/>
            <person name="Kim H.R."/>
            <person name="Rambo T."/>
            <person name="Currie J."/>
            <person name="Collura K."/>
            <person name="Luo M."/>
            <person name="Yang T."/>
            <person name="Ammiraju J.S.S."/>
            <person name="Engler F."/>
            <person name="Soderlund C."/>
            <person name="Wing R.A."/>
            <person name="Palmer L.E."/>
            <person name="de la Bastide M."/>
            <person name="Spiegel L."/>
            <person name="Nascimento L."/>
            <person name="Zutavern T."/>
            <person name="O'Shaughnessy A."/>
            <person name="Dike S."/>
            <person name="Dedhia N."/>
            <person name="Preston R."/>
            <person name="Balija V."/>
            <person name="McCombie W.R."/>
            <person name="Chow T."/>
            <person name="Chen H."/>
            <person name="Chung M."/>
            <person name="Chen C."/>
            <person name="Shaw J."/>
            <person name="Wu H."/>
            <person name="Hsiao K."/>
            <person name="Chao Y."/>
            <person name="Chu M."/>
            <person name="Cheng C."/>
            <person name="Hour A."/>
            <person name="Lee P."/>
            <person name="Lin S."/>
            <person name="Lin Y."/>
            <person name="Liou J."/>
            <person name="Liu S."/>
            <person name="Hsing Y."/>
            <person name="Raghuvanshi S."/>
            <person name="Mohanty A."/>
            <person name="Bharti A.K."/>
            <person name="Gaur A."/>
            <person name="Gupta V."/>
            <person name="Kumar D."/>
            <person name="Ravi V."/>
            <person name="Vij S."/>
            <person name="Kapur A."/>
            <person name="Khurana P."/>
            <person name="Khurana P."/>
            <person name="Khurana J.P."/>
            <person name="Tyagi A.K."/>
            <person name="Gaikwad K."/>
            <person name="Singh A."/>
            <person name="Dalal V."/>
            <person name="Srivastava S."/>
            <person name="Dixit A."/>
            <person name="Pal A.K."/>
            <person name="Ghazi I.A."/>
            <person name="Yadav M."/>
            <person name="Pandit A."/>
            <person name="Bhargava A."/>
            <person name="Sureshbabu K."/>
            <person name="Batra K."/>
            <person name="Sharma T.R."/>
            <person name="Mohapatra T."/>
            <person name="Singh N.K."/>
            <person name="Messing J."/>
            <person name="Nelson A.B."/>
            <person name="Fuks G."/>
            <person name="Kavchok S."/>
            <person name="Keizer G."/>
            <person name="Linton E."/>
            <person name="Llaca V."/>
            <person name="Song R."/>
            <person name="Tanyolac B."/>
            <person name="Young S."/>
            <person name="Ho-Il K."/>
            <person name="Hahn J.H."/>
            <person name="Sangsakoo G."/>
            <person name="Vanavichit A."/>
            <person name="de Mattos Luiz.A.T."/>
            <person name="Zimmer P.D."/>
            <person name="Malone G."/>
            <person name="Dellagostin O."/>
            <person name="de Oliveira A.C."/>
            <person name="Bevan M."/>
            <person name="Bancroft I."/>
            <person name="Minx P."/>
            <person name="Cordum H."/>
            <person name="Wilson R."/>
            <person name="Cheng Z."/>
            <person name="Jin W."/>
            <person name="Jiang J."/>
            <person name="Leong S.A."/>
            <person name="Iwama H."/>
            <person name="Gojobori T."/>
            <person name="Itoh T."/>
            <person name="Niimura Y."/>
            <person name="Fujii Y."/>
            <person name="Habara T."/>
            <person name="Sakai H."/>
            <person name="Sato Y."/>
            <person name="Wilson G."/>
            <person name="Kumar K."/>
            <person name="McCouch S."/>
            <person name="Juretic N."/>
            <person name="Hoen D."/>
            <person name="Wright S."/>
            <person name="Bruskiewich R."/>
            <person name="Bureau T."/>
            <person name="Miyao A."/>
            <person name="Hirochika H."/>
            <person name="Nishikawa T."/>
            <person name="Kadowaki K."/>
            <person name="Sugiura M."/>
            <person name="Burr B."/>
            <person name="Sasaki T."/>
        </authorList>
    </citation>
    <scope>NUCLEOTIDE SEQUENCE [LARGE SCALE GENOMIC DNA]</scope>
    <source>
        <strain evidence="3">cv. Nipponbare</strain>
    </source>
</reference>
<feature type="non-terminal residue" evidence="2">
    <location>
        <position position="1"/>
    </location>
</feature>
<proteinExistence type="predicted"/>
<organism evidence="2 3">
    <name type="scientific">Oryza sativa subsp. japonica</name>
    <name type="common">Rice</name>
    <dbReference type="NCBI Taxonomy" id="39947"/>
    <lineage>
        <taxon>Eukaryota</taxon>
        <taxon>Viridiplantae</taxon>
        <taxon>Streptophyta</taxon>
        <taxon>Embryophyta</taxon>
        <taxon>Tracheophyta</taxon>
        <taxon>Spermatophyta</taxon>
        <taxon>Magnoliopsida</taxon>
        <taxon>Liliopsida</taxon>
        <taxon>Poales</taxon>
        <taxon>Poaceae</taxon>
        <taxon>BOP clade</taxon>
        <taxon>Oryzoideae</taxon>
        <taxon>Oryzeae</taxon>
        <taxon>Oryzinae</taxon>
        <taxon>Oryza</taxon>
        <taxon>Oryza sativa</taxon>
    </lineage>
</organism>
<evidence type="ECO:0000313" key="2">
    <source>
        <dbReference type="EMBL" id="BAT00334.1"/>
    </source>
</evidence>
<reference evidence="2 3" key="3">
    <citation type="journal article" date="2013" name="Rice">
        <title>Improvement of the Oryza sativa Nipponbare reference genome using next generation sequence and optical map data.</title>
        <authorList>
            <person name="Kawahara Y."/>
            <person name="de la Bastide M."/>
            <person name="Hamilton J.P."/>
            <person name="Kanamori H."/>
            <person name="McCombie W.R."/>
            <person name="Ouyang S."/>
            <person name="Schwartz D.C."/>
            <person name="Tanaka T."/>
            <person name="Wu J."/>
            <person name="Zhou S."/>
            <person name="Childs K.L."/>
            <person name="Davidson R.M."/>
            <person name="Lin H."/>
            <person name="Quesada-Ocampo L."/>
            <person name="Vaillancourt B."/>
            <person name="Sakai H."/>
            <person name="Lee S.S."/>
            <person name="Kim J."/>
            <person name="Numa H."/>
            <person name="Itoh T."/>
            <person name="Buell C.R."/>
            <person name="Matsumoto T."/>
        </authorList>
    </citation>
    <scope>NUCLEOTIDE SEQUENCE [LARGE SCALE GENOMIC DNA]</scope>
    <source>
        <strain evidence="3">cv. Nipponbare</strain>
    </source>
</reference>
<dbReference type="Proteomes" id="UP000059680">
    <property type="component" value="Chromosome 7"/>
</dbReference>
<evidence type="ECO:0000313" key="3">
    <source>
        <dbReference type="Proteomes" id="UP000059680"/>
    </source>
</evidence>
<dbReference type="PANTHER" id="PTHR34591">
    <property type="entry name" value="OS03G0653100 PROTEIN-RELATED"/>
    <property type="match status" value="1"/>
</dbReference>
<dbReference type="EMBL" id="AP014963">
    <property type="protein sequence ID" value="BAT00334.1"/>
    <property type="molecule type" value="Genomic_DNA"/>
</dbReference>
<keyword evidence="3" id="KW-1185">Reference proteome</keyword>
<dbReference type="PANTHER" id="PTHR34591:SF29">
    <property type="entry name" value="F-BOX DOMAIN-CONTAINING PROTEIN"/>
    <property type="match status" value="1"/>
</dbReference>
<feature type="compositionally biased region" description="Pro residues" evidence="1">
    <location>
        <begin position="34"/>
        <end position="44"/>
    </location>
</feature>
<dbReference type="PaxDb" id="39947-A0A0P0X362"/>
<accession>A0A0P0X362</accession>
<dbReference type="AlphaFoldDB" id="A0A0P0X362"/>
<gene>
    <name evidence="2" type="ordered locus">Os07g0182601</name>
    <name evidence="2" type="ORF">OSNPB_070182601</name>
</gene>
<feature type="region of interest" description="Disordered" evidence="1">
    <location>
        <begin position="25"/>
        <end position="51"/>
    </location>
</feature>
<evidence type="ECO:0000256" key="1">
    <source>
        <dbReference type="SAM" id="MobiDB-lite"/>
    </source>
</evidence>
<dbReference type="InParanoid" id="A0A0P0X362"/>
<name>A0A0P0X362_ORYSJ</name>
<protein>
    <submittedName>
        <fullName evidence="2">Os07g0182601 protein</fullName>
    </submittedName>
</protein>